<dbReference type="STRING" id="1543381.LF63_0107665"/>
<accession>A0A099CWS9</accession>
<proteinExistence type="predicted"/>
<reference evidence="2 4" key="1">
    <citation type="submission" date="2014-09" db="EMBL/GenBank/DDBJ databases">
        <title>Xanthomonadaceae 3.5X direct submission.</title>
        <authorList>
            <person name="Fang T."/>
            <person name="Wang H."/>
        </authorList>
    </citation>
    <scope>NUCLEOTIDE SEQUENCE [LARGE SCALE GENOMIC DNA]</scope>
    <source>
        <strain evidence="2 4">3.5X</strain>
    </source>
</reference>
<protein>
    <submittedName>
        <fullName evidence="2">Uncharacterized protein</fullName>
    </submittedName>
</protein>
<dbReference type="EMBL" id="JROI01000010">
    <property type="protein sequence ID" value="KGI78204.1"/>
    <property type="molecule type" value="Genomic_DNA"/>
</dbReference>
<dbReference type="Proteomes" id="UP000560000">
    <property type="component" value="Unassembled WGS sequence"/>
</dbReference>
<gene>
    <name evidence="3" type="ORF">HNQ86_000682</name>
    <name evidence="2" type="ORF">LF63_0107665</name>
</gene>
<evidence type="ECO:0000256" key="1">
    <source>
        <dbReference type="SAM" id="MobiDB-lite"/>
    </source>
</evidence>
<dbReference type="OrthoDB" id="5943458at2"/>
<comment type="caution">
    <text evidence="2">The sequence shown here is derived from an EMBL/GenBank/DDBJ whole genome shotgun (WGS) entry which is preliminary data.</text>
</comment>
<name>A0A099CWS9_9GAMM</name>
<dbReference type="Proteomes" id="UP000029708">
    <property type="component" value="Unassembled WGS sequence"/>
</dbReference>
<evidence type="ECO:0000313" key="5">
    <source>
        <dbReference type="Proteomes" id="UP000560000"/>
    </source>
</evidence>
<dbReference type="HOGENOM" id="CLU_993351_0_0_6"/>
<reference evidence="3 5" key="2">
    <citation type="submission" date="2020-08" db="EMBL/GenBank/DDBJ databases">
        <title>Genomic Encyclopedia of Type Strains, Phase IV (KMG-IV): sequencing the most valuable type-strain genomes for metagenomic binning, comparative biology and taxonomic classification.</title>
        <authorList>
            <person name="Goeker M."/>
        </authorList>
    </citation>
    <scope>NUCLEOTIDE SEQUENCE [LARGE SCALE GENOMIC DNA]</scope>
    <source>
        <strain evidence="3 5">DSM 107085</strain>
    </source>
</reference>
<sequence>MGVDKRHSSIKKKRSASMSESSAKRRSRTPISNEDYRALLDLGNKQPTINMTGGVGIPGPRKLNDVTAYAALDFAKIPQQTGAILDMSAAVRGHGDIESVREQVKTVNRKVEFAPDQMGMHSLHVGNDIAAVWNSRVKDKSKVYDYPDLAKSLDRRLEHPGSGKKTYWASEAPLEERRAHVATGMQHLISGDRDAAALSFGQAGLTPRGQKWAHKMSNLMLAEVGRDHHGGGDGSRVQQALGHVIGSEEHAGKSFSKVFVDKADKYAPFAKRNGAKTFKG</sequence>
<evidence type="ECO:0000313" key="3">
    <source>
        <dbReference type="EMBL" id="MBB6183337.1"/>
    </source>
</evidence>
<keyword evidence="4" id="KW-1185">Reference proteome</keyword>
<dbReference type="RefSeq" id="WP_043100792.1">
    <property type="nucleotide sequence ID" value="NZ_JACHET010000001.1"/>
</dbReference>
<dbReference type="EMBL" id="JACHET010000001">
    <property type="protein sequence ID" value="MBB6183337.1"/>
    <property type="molecule type" value="Genomic_DNA"/>
</dbReference>
<evidence type="ECO:0000313" key="2">
    <source>
        <dbReference type="EMBL" id="KGI78204.1"/>
    </source>
</evidence>
<evidence type="ECO:0000313" key="4">
    <source>
        <dbReference type="Proteomes" id="UP000029708"/>
    </source>
</evidence>
<feature type="region of interest" description="Disordered" evidence="1">
    <location>
        <begin position="1"/>
        <end position="35"/>
    </location>
</feature>
<organism evidence="2 4">
    <name type="scientific">Oleiagrimonas soli</name>
    <dbReference type="NCBI Taxonomy" id="1543381"/>
    <lineage>
        <taxon>Bacteria</taxon>
        <taxon>Pseudomonadati</taxon>
        <taxon>Pseudomonadota</taxon>
        <taxon>Gammaproteobacteria</taxon>
        <taxon>Lysobacterales</taxon>
        <taxon>Rhodanobacteraceae</taxon>
        <taxon>Oleiagrimonas</taxon>
    </lineage>
</organism>
<dbReference type="AlphaFoldDB" id="A0A099CWS9"/>